<evidence type="ECO:0000313" key="2">
    <source>
        <dbReference type="EMBL" id="DAD24425.1"/>
    </source>
</evidence>
<protein>
    <submittedName>
        <fullName evidence="2">Uncharacterized protein</fullName>
    </submittedName>
</protein>
<dbReference type="AlphaFoldDB" id="A0A822Y053"/>
<dbReference type="EMBL" id="DUZY01000001">
    <property type="protein sequence ID" value="DAD24425.1"/>
    <property type="molecule type" value="Genomic_DNA"/>
</dbReference>
<gene>
    <name evidence="2" type="ORF">HUJ06_025889</name>
</gene>
<feature type="compositionally biased region" description="Basic and acidic residues" evidence="1">
    <location>
        <begin position="85"/>
        <end position="100"/>
    </location>
</feature>
<dbReference type="Proteomes" id="UP000607653">
    <property type="component" value="Unassembled WGS sequence"/>
</dbReference>
<organism evidence="2 3">
    <name type="scientific">Nelumbo nucifera</name>
    <name type="common">Sacred lotus</name>
    <dbReference type="NCBI Taxonomy" id="4432"/>
    <lineage>
        <taxon>Eukaryota</taxon>
        <taxon>Viridiplantae</taxon>
        <taxon>Streptophyta</taxon>
        <taxon>Embryophyta</taxon>
        <taxon>Tracheophyta</taxon>
        <taxon>Spermatophyta</taxon>
        <taxon>Magnoliopsida</taxon>
        <taxon>Proteales</taxon>
        <taxon>Nelumbonaceae</taxon>
        <taxon>Nelumbo</taxon>
    </lineage>
</organism>
<evidence type="ECO:0000256" key="1">
    <source>
        <dbReference type="SAM" id="MobiDB-lite"/>
    </source>
</evidence>
<evidence type="ECO:0000313" key="3">
    <source>
        <dbReference type="Proteomes" id="UP000607653"/>
    </source>
</evidence>
<comment type="caution">
    <text evidence="2">The sequence shown here is derived from an EMBL/GenBank/DDBJ whole genome shotgun (WGS) entry which is preliminary data.</text>
</comment>
<accession>A0A822Y053</accession>
<sequence>MKSYGEEVSDVVVAIEEESKDLSNFSSDELMGSLQAHEARLNKSVEKCEEKAFHAKGESFNHKDEPKDAAGRGRGRGHRGRGRGRNGEQGEHRPFDDKQKGNKSGVQCHYCKRYRHIKAECWKREKQANYVEKEEEEEVKLFMAY</sequence>
<proteinExistence type="predicted"/>
<feature type="region of interest" description="Disordered" evidence="1">
    <location>
        <begin position="52"/>
        <end position="105"/>
    </location>
</feature>
<feature type="compositionally biased region" description="Basic and acidic residues" evidence="1">
    <location>
        <begin position="52"/>
        <end position="71"/>
    </location>
</feature>
<name>A0A822Y053_NELNU</name>
<keyword evidence="3" id="KW-1185">Reference proteome</keyword>
<feature type="compositionally biased region" description="Basic residues" evidence="1">
    <location>
        <begin position="73"/>
        <end position="84"/>
    </location>
</feature>
<reference evidence="2 3" key="1">
    <citation type="journal article" date="2020" name="Mol. Biol. Evol.">
        <title>Distinct Expression and Methylation Patterns for Genes with Different Fates following a Single Whole-Genome Duplication in Flowering Plants.</title>
        <authorList>
            <person name="Shi T."/>
            <person name="Rahmani R.S."/>
            <person name="Gugger P.F."/>
            <person name="Wang M."/>
            <person name="Li H."/>
            <person name="Zhang Y."/>
            <person name="Li Z."/>
            <person name="Wang Q."/>
            <person name="Van de Peer Y."/>
            <person name="Marchal K."/>
            <person name="Chen J."/>
        </authorList>
    </citation>
    <scope>NUCLEOTIDE SEQUENCE [LARGE SCALE GENOMIC DNA]</scope>
    <source>
        <tissue evidence="2">Leaf</tissue>
    </source>
</reference>